<reference evidence="3" key="1">
    <citation type="journal article" date="2014" name="Science">
        <title>Ancient hybridizations among the ancestral genomes of bread wheat.</title>
        <authorList>
            <consortium name="International Wheat Genome Sequencing Consortium,"/>
            <person name="Marcussen T."/>
            <person name="Sandve S.R."/>
            <person name="Heier L."/>
            <person name="Spannagl M."/>
            <person name="Pfeifer M."/>
            <person name="Jakobsen K.S."/>
            <person name="Wulff B.B."/>
            <person name="Steuernagel B."/>
            <person name="Mayer K.F."/>
            <person name="Olsen O.A."/>
        </authorList>
    </citation>
    <scope>NUCLEOTIDE SEQUENCE [LARGE SCALE GENOMIC DNA]</scope>
    <source>
        <strain evidence="3">cv. AL8/78</strain>
    </source>
</reference>
<sequence>MVQLQNLLFFITSMVMPRGTVAPVLLKWFASRDVPHGASSSNGTIIPIPIPLFPSLVYLNLRKFIRSMDREKSGVFVKASRPILLPDKMERISSVCQTRMKFN</sequence>
<keyword evidence="1" id="KW-1133">Transmembrane helix</keyword>
<dbReference type="AlphaFoldDB" id="A0A453I7Q7"/>
<keyword evidence="1" id="KW-0812">Transmembrane</keyword>
<protein>
    <submittedName>
        <fullName evidence="2">Uncharacterized protein</fullName>
    </submittedName>
</protein>
<feature type="transmembrane region" description="Helical" evidence="1">
    <location>
        <begin position="7"/>
        <end position="30"/>
    </location>
</feature>
<accession>A0A453I7Q7</accession>
<reference evidence="2" key="5">
    <citation type="journal article" date="2021" name="G3 (Bethesda)">
        <title>Aegilops tauschii genome assembly Aet v5.0 features greater sequence contiguity and improved annotation.</title>
        <authorList>
            <person name="Wang L."/>
            <person name="Zhu T."/>
            <person name="Rodriguez J.C."/>
            <person name="Deal K.R."/>
            <person name="Dubcovsky J."/>
            <person name="McGuire P.E."/>
            <person name="Lux T."/>
            <person name="Spannagl M."/>
            <person name="Mayer K.F.X."/>
            <person name="Baldrich P."/>
            <person name="Meyers B.C."/>
            <person name="Huo N."/>
            <person name="Gu Y.Q."/>
            <person name="Zhou H."/>
            <person name="Devos K.M."/>
            <person name="Bennetzen J.L."/>
            <person name="Unver T."/>
            <person name="Budak H."/>
            <person name="Gulick P.J."/>
            <person name="Galiba G."/>
            <person name="Kalapos B."/>
            <person name="Nelson D.R."/>
            <person name="Li P."/>
            <person name="You F.M."/>
            <person name="Luo M.C."/>
            <person name="Dvorak J."/>
        </authorList>
    </citation>
    <scope>NUCLEOTIDE SEQUENCE [LARGE SCALE GENOMIC DNA]</scope>
    <source>
        <strain evidence="2">cv. AL8/78</strain>
    </source>
</reference>
<dbReference type="GO" id="GO:0017004">
    <property type="term" value="P:cytochrome complex assembly"/>
    <property type="evidence" value="ECO:0007669"/>
    <property type="project" value="InterPro"/>
</dbReference>
<dbReference type="Proteomes" id="UP000015105">
    <property type="component" value="Chromosome 4D"/>
</dbReference>
<name>A0A453I7Q7_AEGTS</name>
<keyword evidence="1" id="KW-0472">Membrane</keyword>
<evidence type="ECO:0000313" key="3">
    <source>
        <dbReference type="Proteomes" id="UP000015105"/>
    </source>
</evidence>
<dbReference type="EnsemblPlants" id="AET4Gv20470800.1">
    <property type="protein sequence ID" value="AET4Gv20470800.1"/>
    <property type="gene ID" value="AET4Gv20470800"/>
</dbReference>
<reference evidence="2" key="4">
    <citation type="submission" date="2019-03" db="UniProtKB">
        <authorList>
            <consortium name="EnsemblPlants"/>
        </authorList>
    </citation>
    <scope>IDENTIFICATION</scope>
</reference>
<proteinExistence type="predicted"/>
<dbReference type="PANTHER" id="PTHR36010:SF1">
    <property type="entry name" value="CYTOCHROME C BIOGENESIS CCMF C-TERMINAL-LIKE MITOCHONDRIAL PROTEIN-RELATED"/>
    <property type="match status" value="1"/>
</dbReference>
<dbReference type="InterPro" id="IPR044955">
    <property type="entry name" value="CCMFC"/>
</dbReference>
<evidence type="ECO:0000256" key="1">
    <source>
        <dbReference type="SAM" id="Phobius"/>
    </source>
</evidence>
<reference evidence="3" key="2">
    <citation type="journal article" date="2017" name="Nat. Plants">
        <title>The Aegilops tauschii genome reveals multiple impacts of transposons.</title>
        <authorList>
            <person name="Zhao G."/>
            <person name="Zou C."/>
            <person name="Li K."/>
            <person name="Wang K."/>
            <person name="Li T."/>
            <person name="Gao L."/>
            <person name="Zhang X."/>
            <person name="Wang H."/>
            <person name="Yang Z."/>
            <person name="Liu X."/>
            <person name="Jiang W."/>
            <person name="Mao L."/>
            <person name="Kong X."/>
            <person name="Jiao Y."/>
            <person name="Jia J."/>
        </authorList>
    </citation>
    <scope>NUCLEOTIDE SEQUENCE [LARGE SCALE GENOMIC DNA]</scope>
    <source>
        <strain evidence="3">cv. AL8/78</strain>
    </source>
</reference>
<dbReference type="Gramene" id="AET4Gv20470800.1">
    <property type="protein sequence ID" value="AET4Gv20470800.1"/>
    <property type="gene ID" value="AET4Gv20470800"/>
</dbReference>
<evidence type="ECO:0000313" key="2">
    <source>
        <dbReference type="EnsemblPlants" id="AET4Gv20470800.1"/>
    </source>
</evidence>
<organism evidence="2 3">
    <name type="scientific">Aegilops tauschii subsp. strangulata</name>
    <name type="common">Goatgrass</name>
    <dbReference type="NCBI Taxonomy" id="200361"/>
    <lineage>
        <taxon>Eukaryota</taxon>
        <taxon>Viridiplantae</taxon>
        <taxon>Streptophyta</taxon>
        <taxon>Embryophyta</taxon>
        <taxon>Tracheophyta</taxon>
        <taxon>Spermatophyta</taxon>
        <taxon>Magnoliopsida</taxon>
        <taxon>Liliopsida</taxon>
        <taxon>Poales</taxon>
        <taxon>Poaceae</taxon>
        <taxon>BOP clade</taxon>
        <taxon>Pooideae</taxon>
        <taxon>Triticodae</taxon>
        <taxon>Triticeae</taxon>
        <taxon>Triticinae</taxon>
        <taxon>Aegilops</taxon>
    </lineage>
</organism>
<keyword evidence="3" id="KW-1185">Reference proteome</keyword>
<reference evidence="2" key="3">
    <citation type="journal article" date="2017" name="Nature">
        <title>Genome sequence of the progenitor of the wheat D genome Aegilops tauschii.</title>
        <authorList>
            <person name="Luo M.C."/>
            <person name="Gu Y.Q."/>
            <person name="Puiu D."/>
            <person name="Wang H."/>
            <person name="Twardziok S.O."/>
            <person name="Deal K.R."/>
            <person name="Huo N."/>
            <person name="Zhu T."/>
            <person name="Wang L."/>
            <person name="Wang Y."/>
            <person name="McGuire P.E."/>
            <person name="Liu S."/>
            <person name="Long H."/>
            <person name="Ramasamy R.K."/>
            <person name="Rodriguez J.C."/>
            <person name="Van S.L."/>
            <person name="Yuan L."/>
            <person name="Wang Z."/>
            <person name="Xia Z."/>
            <person name="Xiao L."/>
            <person name="Anderson O.D."/>
            <person name="Ouyang S."/>
            <person name="Liang Y."/>
            <person name="Zimin A.V."/>
            <person name="Pertea G."/>
            <person name="Qi P."/>
            <person name="Bennetzen J.L."/>
            <person name="Dai X."/>
            <person name="Dawson M.W."/>
            <person name="Muller H.G."/>
            <person name="Kugler K."/>
            <person name="Rivarola-Duarte L."/>
            <person name="Spannagl M."/>
            <person name="Mayer K.F.X."/>
            <person name="Lu F.H."/>
            <person name="Bevan M.W."/>
            <person name="Leroy P."/>
            <person name="Li P."/>
            <person name="You F.M."/>
            <person name="Sun Q."/>
            <person name="Liu Z."/>
            <person name="Lyons E."/>
            <person name="Wicker T."/>
            <person name="Salzberg S.L."/>
            <person name="Devos K.M."/>
            <person name="Dvorak J."/>
        </authorList>
    </citation>
    <scope>NUCLEOTIDE SEQUENCE [LARGE SCALE GENOMIC DNA]</scope>
    <source>
        <strain evidence="2">cv. AL8/78</strain>
    </source>
</reference>
<dbReference type="PANTHER" id="PTHR36010">
    <property type="entry name" value="CYTOCHROME C BIOGENESIS CCMF C-TERMINAL-LIKE MITOCHONDRIAL PROTEIN-RELATED"/>
    <property type="match status" value="1"/>
</dbReference>
<feature type="transmembrane region" description="Helical" evidence="1">
    <location>
        <begin position="42"/>
        <end position="61"/>
    </location>
</feature>